<dbReference type="STRING" id="1246995.AFR_14550"/>
<evidence type="ECO:0000256" key="2">
    <source>
        <dbReference type="ARBA" id="ARBA00022840"/>
    </source>
</evidence>
<dbReference type="PANTHER" id="PTHR16305:SF35">
    <property type="entry name" value="TRANSCRIPTIONAL ACTIVATOR DOMAIN"/>
    <property type="match status" value="1"/>
</dbReference>
<dbReference type="PROSITE" id="PS50043">
    <property type="entry name" value="HTH_LUXR_2"/>
    <property type="match status" value="1"/>
</dbReference>
<gene>
    <name evidence="4" type="ORF">AFR_14550</name>
</gene>
<dbReference type="CDD" id="cd06170">
    <property type="entry name" value="LuxR_C_like"/>
    <property type="match status" value="1"/>
</dbReference>
<dbReference type="PANTHER" id="PTHR16305">
    <property type="entry name" value="TESTICULAR SOLUBLE ADENYLYL CYCLASE"/>
    <property type="match status" value="1"/>
</dbReference>
<dbReference type="RefSeq" id="WP_023361251.1">
    <property type="nucleotide sequence ID" value="NC_022657.1"/>
</dbReference>
<dbReference type="Pfam" id="PF13191">
    <property type="entry name" value="AAA_16"/>
    <property type="match status" value="1"/>
</dbReference>
<dbReference type="KEGG" id="afs:AFR_14550"/>
<dbReference type="GO" id="GO:0004016">
    <property type="term" value="F:adenylate cyclase activity"/>
    <property type="evidence" value="ECO:0007669"/>
    <property type="project" value="TreeGrafter"/>
</dbReference>
<dbReference type="GO" id="GO:0003677">
    <property type="term" value="F:DNA binding"/>
    <property type="evidence" value="ECO:0007669"/>
    <property type="project" value="InterPro"/>
</dbReference>
<feature type="domain" description="HTH luxR-type" evidence="3">
    <location>
        <begin position="818"/>
        <end position="883"/>
    </location>
</feature>
<accession>U5VWM5</accession>
<dbReference type="InterPro" id="IPR027417">
    <property type="entry name" value="P-loop_NTPase"/>
</dbReference>
<dbReference type="AlphaFoldDB" id="U5VWM5"/>
<dbReference type="GO" id="GO:0005737">
    <property type="term" value="C:cytoplasm"/>
    <property type="evidence" value="ECO:0007669"/>
    <property type="project" value="TreeGrafter"/>
</dbReference>
<dbReference type="PATRIC" id="fig|1246995.3.peg.2955"/>
<name>U5VWM5_9ACTN</name>
<keyword evidence="1" id="KW-0547">Nucleotide-binding</keyword>
<dbReference type="Gene3D" id="3.40.50.300">
    <property type="entry name" value="P-loop containing nucleotide triphosphate hydrolases"/>
    <property type="match status" value="1"/>
</dbReference>
<dbReference type="Gene3D" id="1.10.10.10">
    <property type="entry name" value="Winged helix-like DNA-binding domain superfamily/Winged helix DNA-binding domain"/>
    <property type="match status" value="1"/>
</dbReference>
<dbReference type="InterPro" id="IPR036388">
    <property type="entry name" value="WH-like_DNA-bd_sf"/>
</dbReference>
<dbReference type="PROSITE" id="PS00622">
    <property type="entry name" value="HTH_LUXR_1"/>
    <property type="match status" value="1"/>
</dbReference>
<dbReference type="SUPFAM" id="SSF46894">
    <property type="entry name" value="C-terminal effector domain of the bipartite response regulators"/>
    <property type="match status" value="1"/>
</dbReference>
<dbReference type="OrthoDB" id="3514764at2"/>
<keyword evidence="2" id="KW-0067">ATP-binding</keyword>
<evidence type="ECO:0000259" key="3">
    <source>
        <dbReference type="PROSITE" id="PS50043"/>
    </source>
</evidence>
<dbReference type="GO" id="GO:0005524">
    <property type="term" value="F:ATP binding"/>
    <property type="evidence" value="ECO:0007669"/>
    <property type="project" value="UniProtKB-KW"/>
</dbReference>
<reference evidence="4 5" key="1">
    <citation type="journal article" date="2014" name="J. Biotechnol.">
        <title>Complete genome sequence of the actinobacterium Actinoplanes friuliensis HAG 010964, producer of the lipopeptide antibiotic friulimycin.</title>
        <authorList>
            <person name="Ruckert C."/>
            <person name="Szczepanowski R."/>
            <person name="Albersmeier A."/>
            <person name="Goesmann A."/>
            <person name="Fischer N."/>
            <person name="Steinkamper A."/>
            <person name="Puhler A."/>
            <person name="Biener R."/>
            <person name="Schwartz D."/>
            <person name="Kalinowski J."/>
        </authorList>
    </citation>
    <scope>NUCLEOTIDE SEQUENCE [LARGE SCALE GENOMIC DNA]</scope>
    <source>
        <strain evidence="4 5">DSM 7358</strain>
    </source>
</reference>
<dbReference type="InterPro" id="IPR041664">
    <property type="entry name" value="AAA_16"/>
</dbReference>
<dbReference type="Pfam" id="PF00196">
    <property type="entry name" value="GerE"/>
    <property type="match status" value="1"/>
</dbReference>
<protein>
    <submittedName>
        <fullName evidence="4">Putative LuxR-family transcriptional regulator</fullName>
    </submittedName>
</protein>
<evidence type="ECO:0000256" key="1">
    <source>
        <dbReference type="ARBA" id="ARBA00022741"/>
    </source>
</evidence>
<dbReference type="SMART" id="SM00421">
    <property type="entry name" value="HTH_LUXR"/>
    <property type="match status" value="1"/>
</dbReference>
<proteinExistence type="predicted"/>
<evidence type="ECO:0000313" key="4">
    <source>
        <dbReference type="EMBL" id="AGZ41192.1"/>
    </source>
</evidence>
<keyword evidence="5" id="KW-1185">Reference proteome</keyword>
<dbReference type="eggNOG" id="COG2197">
    <property type="taxonomic scope" value="Bacteria"/>
</dbReference>
<dbReference type="HOGENOM" id="CLU_006850_4_1_11"/>
<dbReference type="EMBL" id="CP006272">
    <property type="protein sequence ID" value="AGZ41192.1"/>
    <property type="molecule type" value="Genomic_DNA"/>
</dbReference>
<dbReference type="InterPro" id="IPR000792">
    <property type="entry name" value="Tscrpt_reg_LuxR_C"/>
</dbReference>
<sequence length="884" mass="94021">MTAIIGRDAQIGTLTALLDDAVGGQGRALVVRGEAGIGKSALLQLAAGLAGGRGIRVLSASGVQAEVHIPFAGLSQLVRPLPLDLESPFRTAVELLERLSSDAEPVLLAVEDAHWLDRASWDVLTFLARRIESDRIAVIMTARDGVDVDQRLAGAGLPELRLEPLSAADAGALLDRTAPGLAAALRTRVLDEAAGNPLGVVELGAVAARSGGAALLPSWLPLSTRVERTFAGLVAELPEPTRTLLLVAALDDGDDLDEVLAAAGRSVGRVILADDVQPAVVTRLVTVDDLYRIRFRHPLLRSALRQSAGAAQRRRVHDALAAVVADPDRQLWHRAAAAAGPDQALADELAALAVRVRDQQAVAAALAAMERAAQLSEDPEARGRRLMLAAYLAHDQGDAEGVRRLSTEIDDRQLRPGDRARLAWLREVYLASGWTGGRQLRGYADLIDTMRRDGDAGAAVDSLASVALRIFYSAIDDETRDRFLAVADAIETPARDPRIIAALATIAPVDRGAACLGPMAALLTRLDLTTAERHDLAVGSSAMGAYEISTAFARSAVPDLRAQGRIGSLAMLLVNLSFVTAGTGDTRAAVQAGEEGVSLAQETGQPSWALTGRLCVGLADALRGNGDAALVAADLGESVLLPAKMHPMLCLVQQIRGVQALAAGRPEDAYRQLHRMFDPGDITYHPYVRFGMVGHLAEAAVLSGAQDELRGVVAELEPVAERSLAPSLIAGLCYARAVLADDADGYRAALATDLSAWPLEQARLQLAHGTWLRRQRQAAESRPVLRAAAASFDALGVTPWADRARAELRATGETRRKPLDAIDELTPQERHIARLAAEGLSNREIAERLFLSPRTVSTHLYRIYPKVGVKSRGELAAFLTERPL</sequence>
<dbReference type="InterPro" id="IPR016032">
    <property type="entry name" value="Sig_transdc_resp-reg_C-effctor"/>
</dbReference>
<dbReference type="SUPFAM" id="SSF52540">
    <property type="entry name" value="P-loop containing nucleoside triphosphate hydrolases"/>
    <property type="match status" value="1"/>
</dbReference>
<organism evidence="4 5">
    <name type="scientific">Actinoplanes friuliensis DSM 7358</name>
    <dbReference type="NCBI Taxonomy" id="1246995"/>
    <lineage>
        <taxon>Bacteria</taxon>
        <taxon>Bacillati</taxon>
        <taxon>Actinomycetota</taxon>
        <taxon>Actinomycetes</taxon>
        <taxon>Micromonosporales</taxon>
        <taxon>Micromonosporaceae</taxon>
        <taxon>Actinoplanes</taxon>
    </lineage>
</organism>
<dbReference type="GO" id="GO:0006355">
    <property type="term" value="P:regulation of DNA-templated transcription"/>
    <property type="evidence" value="ECO:0007669"/>
    <property type="project" value="InterPro"/>
</dbReference>
<dbReference type="Proteomes" id="UP000017746">
    <property type="component" value="Chromosome"/>
</dbReference>
<evidence type="ECO:0000313" key="5">
    <source>
        <dbReference type="Proteomes" id="UP000017746"/>
    </source>
</evidence>
<dbReference type="PRINTS" id="PR00038">
    <property type="entry name" value="HTHLUXR"/>
</dbReference>